<feature type="region of interest" description="Disordered" evidence="1">
    <location>
        <begin position="1"/>
        <end position="95"/>
    </location>
</feature>
<feature type="transmembrane region" description="Helical" evidence="2">
    <location>
        <begin position="207"/>
        <end position="225"/>
    </location>
</feature>
<dbReference type="AlphaFoldDB" id="A0A411YF84"/>
<dbReference type="Proteomes" id="UP000291469">
    <property type="component" value="Chromosome"/>
</dbReference>
<keyword evidence="4" id="KW-1185">Reference proteome</keyword>
<accession>A0A411YF84</accession>
<dbReference type="PANTHER" id="PTHR34543:SF1">
    <property type="entry name" value="PROTEIN ABA DEFICIENT 4, CHLOROPLASTIC"/>
    <property type="match status" value="1"/>
</dbReference>
<proteinExistence type="predicted"/>
<evidence type="ECO:0000313" key="3">
    <source>
        <dbReference type="EMBL" id="QBI19767.1"/>
    </source>
</evidence>
<dbReference type="EMBL" id="CP036402">
    <property type="protein sequence ID" value="QBI19767.1"/>
    <property type="molecule type" value="Genomic_DNA"/>
</dbReference>
<protein>
    <submittedName>
        <fullName evidence="3">DUF4281 domain-containing protein</fullName>
    </submittedName>
</protein>
<feature type="transmembrane region" description="Helical" evidence="2">
    <location>
        <begin position="177"/>
        <end position="195"/>
    </location>
</feature>
<keyword evidence="2" id="KW-1133">Transmembrane helix</keyword>
<feature type="compositionally biased region" description="Basic residues" evidence="1">
    <location>
        <begin position="17"/>
        <end position="31"/>
    </location>
</feature>
<feature type="compositionally biased region" description="Basic residues" evidence="1">
    <location>
        <begin position="47"/>
        <end position="64"/>
    </location>
</feature>
<sequence length="249" mass="26490">MAAGVRCLGHRAPTPGRGRRGRRVRRARPRRGAADVHRPLSHGPHAGVRRPVGRRGRTARRGRVGHAVGARVPERDRRDRCARPGGAGRPAPGGPAVTVTTAFSASFLLVAPVWALMLAAPRWWLTRRLLASPLVAVPAAAAYAVAVAPIVGDVLSTVTRPELGAVAALLAEPRGALVAWAHFLAFDLLVGRWIYLDARAWHVPHFVVLPVLLLTLLLGPVGYLLHVLTRAPFRAGDEPGVPAARPPAG</sequence>
<evidence type="ECO:0000256" key="2">
    <source>
        <dbReference type="SAM" id="Phobius"/>
    </source>
</evidence>
<feature type="compositionally biased region" description="Basic and acidic residues" evidence="1">
    <location>
        <begin position="72"/>
        <end position="82"/>
    </location>
</feature>
<gene>
    <name evidence="3" type="ORF">ER308_09520</name>
</gene>
<evidence type="ECO:0000313" key="4">
    <source>
        <dbReference type="Proteomes" id="UP000291469"/>
    </source>
</evidence>
<dbReference type="Pfam" id="PF14108">
    <property type="entry name" value="ABA4-like"/>
    <property type="match status" value="1"/>
</dbReference>
<feature type="transmembrane region" description="Helical" evidence="2">
    <location>
        <begin position="96"/>
        <end position="117"/>
    </location>
</feature>
<dbReference type="OrthoDB" id="345237at2"/>
<keyword evidence="2" id="KW-0472">Membrane</keyword>
<dbReference type="KEGG" id="erz:ER308_09520"/>
<name>A0A411YF84_9ACTN</name>
<evidence type="ECO:0000256" key="1">
    <source>
        <dbReference type="SAM" id="MobiDB-lite"/>
    </source>
</evidence>
<dbReference type="InterPro" id="IPR025461">
    <property type="entry name" value="ABA4-like"/>
</dbReference>
<reference evidence="3 4" key="1">
    <citation type="submission" date="2019-01" db="EMBL/GenBank/DDBJ databases">
        <title>Egibacter rhizosphaerae EGI 80759T.</title>
        <authorList>
            <person name="Chen D.-D."/>
            <person name="Tian Y."/>
            <person name="Jiao J.-Y."/>
            <person name="Zhang X.-T."/>
            <person name="Zhang Y.-G."/>
            <person name="Zhang Y."/>
            <person name="Xiao M."/>
            <person name="Shu W.-S."/>
            <person name="Li W.-J."/>
        </authorList>
    </citation>
    <scope>NUCLEOTIDE SEQUENCE [LARGE SCALE GENOMIC DNA]</scope>
    <source>
        <strain evidence="3 4">EGI 80759</strain>
    </source>
</reference>
<feature type="transmembrane region" description="Helical" evidence="2">
    <location>
        <begin position="129"/>
        <end position="151"/>
    </location>
</feature>
<organism evidence="3 4">
    <name type="scientific">Egibacter rhizosphaerae</name>
    <dbReference type="NCBI Taxonomy" id="1670831"/>
    <lineage>
        <taxon>Bacteria</taxon>
        <taxon>Bacillati</taxon>
        <taxon>Actinomycetota</taxon>
        <taxon>Nitriliruptoria</taxon>
        <taxon>Egibacterales</taxon>
        <taxon>Egibacteraceae</taxon>
        <taxon>Egibacter</taxon>
    </lineage>
</organism>
<keyword evidence="2" id="KW-0812">Transmembrane</keyword>
<dbReference type="PANTHER" id="PTHR34543">
    <property type="entry name" value="PROTEIN ABA DEFICIENT 4, CHLOROPLASTIC"/>
    <property type="match status" value="1"/>
</dbReference>